<feature type="compositionally biased region" description="Basic and acidic residues" evidence="1">
    <location>
        <begin position="11"/>
        <end position="23"/>
    </location>
</feature>
<feature type="region of interest" description="Disordered" evidence="1">
    <location>
        <begin position="1"/>
        <end position="53"/>
    </location>
</feature>
<sequence length="53" mass="6106">MRRCGAHLHPRTPEPERWMDRTDPVLWPSDRSTAPLTEAQAQEIRDGPLLQDA</sequence>
<keyword evidence="3" id="KW-1185">Reference proteome</keyword>
<reference evidence="2 3" key="1">
    <citation type="submission" date="2024-05" db="EMBL/GenBank/DDBJ databases">
        <title>Genome sequence of Ponticoccus litoralis KCCM 90028.</title>
        <authorList>
            <person name="Kim J.M."/>
            <person name="Lee J.K."/>
            <person name="Choi B.J."/>
            <person name="Bayburt H."/>
            <person name="Baek J.H."/>
            <person name="Jeon C.O."/>
        </authorList>
    </citation>
    <scope>NUCLEOTIDE SEQUENCE [LARGE SCALE GENOMIC DNA]</scope>
    <source>
        <strain evidence="2 3">KCCM 90028</strain>
    </source>
</reference>
<dbReference type="Proteomes" id="UP001428774">
    <property type="component" value="Unassembled WGS sequence"/>
</dbReference>
<feature type="compositionally biased region" description="Basic residues" evidence="1">
    <location>
        <begin position="1"/>
        <end position="10"/>
    </location>
</feature>
<accession>A0AAW9SDH5</accession>
<comment type="caution">
    <text evidence="2">The sequence shown here is derived from an EMBL/GenBank/DDBJ whole genome shotgun (WGS) entry which is preliminary data.</text>
</comment>
<evidence type="ECO:0000256" key="1">
    <source>
        <dbReference type="SAM" id="MobiDB-lite"/>
    </source>
</evidence>
<protein>
    <submittedName>
        <fullName evidence="2">Uncharacterized protein</fullName>
    </submittedName>
</protein>
<dbReference type="RefSeq" id="WP_347167837.1">
    <property type="nucleotide sequence ID" value="NZ_JBDNCH010000002.1"/>
</dbReference>
<evidence type="ECO:0000313" key="2">
    <source>
        <dbReference type="EMBL" id="MEN9062906.1"/>
    </source>
</evidence>
<dbReference type="AlphaFoldDB" id="A0AAW9SDH5"/>
<proteinExistence type="predicted"/>
<organism evidence="2 3">
    <name type="scientific">Ponticoccus litoralis</name>
    <dbReference type="NCBI Taxonomy" id="422297"/>
    <lineage>
        <taxon>Bacteria</taxon>
        <taxon>Pseudomonadati</taxon>
        <taxon>Pseudomonadota</taxon>
        <taxon>Alphaproteobacteria</taxon>
        <taxon>Rhodobacterales</taxon>
        <taxon>Roseobacteraceae</taxon>
        <taxon>Ponticoccus</taxon>
    </lineage>
</organism>
<gene>
    <name evidence="2" type="ORF">ABFB10_19910</name>
</gene>
<dbReference type="EMBL" id="JBDNCH010000002">
    <property type="protein sequence ID" value="MEN9062906.1"/>
    <property type="molecule type" value="Genomic_DNA"/>
</dbReference>
<name>A0AAW9SDH5_9RHOB</name>
<evidence type="ECO:0000313" key="3">
    <source>
        <dbReference type="Proteomes" id="UP001428774"/>
    </source>
</evidence>